<evidence type="ECO:0000313" key="2">
    <source>
        <dbReference type="Proteomes" id="UP000515708"/>
    </source>
</evidence>
<dbReference type="EMBL" id="CP043732">
    <property type="protein sequence ID" value="QMU97789.1"/>
    <property type="molecule type" value="Genomic_DNA"/>
</dbReference>
<proteinExistence type="predicted"/>
<reference evidence="1 2" key="1">
    <citation type="journal article" date="2020" name="Front. Microbiol.">
        <title>Design of Bacterial Strain-Specific qPCR Assays Using NGS Data and Publicly Available Resources and Its Application to Track Biocontrol Strains.</title>
        <authorList>
            <person name="Hernandez I."/>
            <person name="Sant C."/>
            <person name="Martinez R."/>
            <person name="Fernandez C."/>
        </authorList>
    </citation>
    <scope>NUCLEOTIDE SEQUENCE [LARGE SCALE GENOMIC DNA]</scope>
    <source>
        <strain evidence="1 2">B24</strain>
    </source>
</reference>
<evidence type="ECO:0000313" key="1">
    <source>
        <dbReference type="EMBL" id="QMU97789.1"/>
    </source>
</evidence>
<dbReference type="AlphaFoldDB" id="A0A7D8AKK4"/>
<accession>A0A7D8AKK4</accession>
<protein>
    <submittedName>
        <fullName evidence="1">Uncharacterized protein</fullName>
    </submittedName>
</protein>
<name>A0A7D8AKK4_9MICO</name>
<organism evidence="1 2">
    <name type="scientific">Microbacterium esteraromaticum</name>
    <dbReference type="NCBI Taxonomy" id="57043"/>
    <lineage>
        <taxon>Bacteria</taxon>
        <taxon>Bacillati</taxon>
        <taxon>Actinomycetota</taxon>
        <taxon>Actinomycetes</taxon>
        <taxon>Micrococcales</taxon>
        <taxon>Microbacteriaceae</taxon>
        <taxon>Microbacterium</taxon>
    </lineage>
</organism>
<sequence>MTADPLRDVRDALAELAPADPGIRSAVTLRRDSAFLSLLSASDPTAWAIVHSTGSTWFSLVVDGHYTRDVIDVDLTDREMREHLAALVDIALAHLHGGSRLIRRAGRHRLAVAVDGAELLLFAPLDRMLARFSPLRARRVRARLSRAADGLLADRRLPPIEDSWMIVHPETWELLVDLDALQAGLAGSSTWRRTTEGGRIRRELAGEALLLADALAELGLVDVAVGLSDLAAQIDRY</sequence>
<dbReference type="RefSeq" id="WP_182252789.1">
    <property type="nucleotide sequence ID" value="NZ_CP043732.1"/>
</dbReference>
<dbReference type="Proteomes" id="UP000515708">
    <property type="component" value="Chromosome"/>
</dbReference>
<gene>
    <name evidence="1" type="ORF">FVO59_11660</name>
</gene>